<feature type="transmembrane region" description="Helical" evidence="1">
    <location>
        <begin position="97"/>
        <end position="119"/>
    </location>
</feature>
<feature type="transmembrane region" description="Helical" evidence="1">
    <location>
        <begin position="512"/>
        <end position="533"/>
    </location>
</feature>
<feature type="transmembrane region" description="Helical" evidence="1">
    <location>
        <begin position="125"/>
        <end position="143"/>
    </location>
</feature>
<feature type="transmembrane region" description="Helical" evidence="1">
    <location>
        <begin position="40"/>
        <end position="61"/>
    </location>
</feature>
<feature type="transmembrane region" description="Helical" evidence="1">
    <location>
        <begin position="362"/>
        <end position="381"/>
    </location>
</feature>
<feature type="transmembrane region" description="Helical" evidence="1">
    <location>
        <begin position="545"/>
        <end position="563"/>
    </location>
</feature>
<evidence type="ECO:0000313" key="3">
    <source>
        <dbReference type="EMBL" id="EFR43333.1"/>
    </source>
</evidence>
<evidence type="ECO:0000259" key="2">
    <source>
        <dbReference type="Pfam" id="PF06808"/>
    </source>
</evidence>
<dbReference type="OrthoDB" id="9759894at2"/>
<dbReference type="InterPro" id="IPR010656">
    <property type="entry name" value="DctM"/>
</dbReference>
<proteinExistence type="predicted"/>
<dbReference type="InterPro" id="IPR011853">
    <property type="entry name" value="TRAP_DctM-Dct_fused"/>
</dbReference>
<evidence type="ECO:0000256" key="1">
    <source>
        <dbReference type="SAM" id="Phobius"/>
    </source>
</evidence>
<dbReference type="PANTHER" id="PTHR43849">
    <property type="entry name" value="BLL3936 PROTEIN"/>
    <property type="match status" value="1"/>
</dbReference>
<evidence type="ECO:0000313" key="4">
    <source>
        <dbReference type="Proteomes" id="UP000004594"/>
    </source>
</evidence>
<feature type="transmembrane region" description="Helical" evidence="1">
    <location>
        <begin position="464"/>
        <end position="491"/>
    </location>
</feature>
<protein>
    <submittedName>
        <fullName evidence="3">TRAP transporter, 4TM/12TM fusion protein</fullName>
    </submittedName>
</protein>
<feature type="transmembrane region" description="Helical" evidence="1">
    <location>
        <begin position="195"/>
        <end position="217"/>
    </location>
</feature>
<feature type="transmembrane region" description="Helical" evidence="1">
    <location>
        <begin position="610"/>
        <end position="637"/>
    </location>
</feature>
<keyword evidence="1" id="KW-0812">Transmembrane</keyword>
<dbReference type="NCBIfam" id="TIGR02123">
    <property type="entry name" value="TRAP_fused"/>
    <property type="match status" value="1"/>
</dbReference>
<accession>E4L7F0</accession>
<dbReference type="PANTHER" id="PTHR43849:SF2">
    <property type="entry name" value="BLL3936 PROTEIN"/>
    <property type="match status" value="1"/>
</dbReference>
<sequence length="651" mass="70738">MKKNLYFYKVKDMENKIYEKENDNNEGTKFRKYDGIMRKIVMLLLCAWTVFQLYFSTVGTISAINMRAIHCIFLLVFTFILFPASKKENIKRYKPPISDIIFAILSSVTFGYLICNYTFITQSGGRVSTPDIIIAGIAILLVLESARRVAKNLLPLALVFLAYSYLGEYITGFLGHNGFTLKRILITQFWGTEGILGIGSGVFSTYIFIFVIFGAFLKYGGFSDFINEIALAMVGHTTGGPAKVAVIASALMGMMNGSAVANVATTGTITIPMMKKTGYKKEFAAAVEAVASTGGQFCPPVMGAVGFVMAEFLHTSYIQIMIAATVPALLYYISLIFAVHFEAKRMGLSGIKKENIPDTLKIIKRKWYLVLPFISLIGLMVSGYTPVYAALVSILVTIVTSYIGKDTKMTVGKIIQAATEGASNAIGVGICCIVIGIIIGSVTLTGLGLNMGYFILSSVNSQNIYITGIFVMIMSTILGMGVPGVAAYVIVQTVAVPVLIKSGITPVSAHMFCLIYACLSNITPPVAISSYIASGIANSDQTKTALISVKLGLIGFIIPFFFLANPQLLMSDISAYTIIAIFTAIIGTVLFTSSIEGYMLCSMKIYERAILLISAMMLLYSSTTTDIIGIIMFVPIIMKQYFNAKNAEKKI</sequence>
<feature type="transmembrane region" description="Helical" evidence="1">
    <location>
        <begin position="316"/>
        <end position="341"/>
    </location>
</feature>
<reference evidence="3 4" key="1">
    <citation type="submission" date="2010-11" db="EMBL/GenBank/DDBJ databases">
        <authorList>
            <person name="Durkin A.S."/>
            <person name="Madupu R."/>
            <person name="Torralba M."/>
            <person name="Gillis M."/>
            <person name="Methe B."/>
            <person name="Sutton G."/>
            <person name="Nelson K.E."/>
        </authorList>
    </citation>
    <scope>NUCLEOTIDE SEQUENCE [LARGE SCALE GENOMIC DNA]</scope>
    <source>
        <strain evidence="3 4">UPII 345-E</strain>
    </source>
</reference>
<feature type="transmembrane region" description="Helical" evidence="1">
    <location>
        <begin position="155"/>
        <end position="175"/>
    </location>
</feature>
<name>E4L7F0_9FIRM</name>
<organism evidence="3 4">
    <name type="scientific">Dialister micraerophilus UPII 345-E</name>
    <dbReference type="NCBI Taxonomy" id="910314"/>
    <lineage>
        <taxon>Bacteria</taxon>
        <taxon>Bacillati</taxon>
        <taxon>Bacillota</taxon>
        <taxon>Negativicutes</taxon>
        <taxon>Veillonellales</taxon>
        <taxon>Veillonellaceae</taxon>
        <taxon>Dialister</taxon>
    </lineage>
</organism>
<comment type="caution">
    <text evidence="3">The sequence shown here is derived from an EMBL/GenBank/DDBJ whole genome shotgun (WGS) entry which is preliminary data.</text>
</comment>
<keyword evidence="1" id="KW-1133">Transmembrane helix</keyword>
<dbReference type="EMBL" id="AENT01000001">
    <property type="protein sequence ID" value="EFR43333.1"/>
    <property type="molecule type" value="Genomic_DNA"/>
</dbReference>
<gene>
    <name evidence="3" type="ORF">HMPREF9220_1299</name>
</gene>
<feature type="transmembrane region" description="Helical" evidence="1">
    <location>
        <begin position="67"/>
        <end position="85"/>
    </location>
</feature>
<dbReference type="AlphaFoldDB" id="E4L7F0"/>
<feature type="transmembrane region" description="Helical" evidence="1">
    <location>
        <begin position="425"/>
        <end position="444"/>
    </location>
</feature>
<dbReference type="Pfam" id="PF06808">
    <property type="entry name" value="DctM"/>
    <property type="match status" value="1"/>
</dbReference>
<feature type="domain" description="TRAP C4-dicarboxylate transport system permease DctM subunit" evidence="2">
    <location>
        <begin position="138"/>
        <end position="570"/>
    </location>
</feature>
<dbReference type="eggNOG" id="COG4666">
    <property type="taxonomic scope" value="Bacteria"/>
</dbReference>
<feature type="transmembrane region" description="Helical" evidence="1">
    <location>
        <begin position="575"/>
        <end position="595"/>
    </location>
</feature>
<dbReference type="Proteomes" id="UP000004594">
    <property type="component" value="Unassembled WGS sequence"/>
</dbReference>
<keyword evidence="1" id="KW-0472">Membrane</keyword>